<dbReference type="EMBL" id="JAEUBF010000796">
    <property type="protein sequence ID" value="KAH3674794.1"/>
    <property type="molecule type" value="Genomic_DNA"/>
</dbReference>
<dbReference type="GO" id="GO:0060628">
    <property type="term" value="P:regulation of ER to Golgi vesicle-mediated transport"/>
    <property type="evidence" value="ECO:0007669"/>
    <property type="project" value="TreeGrafter"/>
</dbReference>
<keyword evidence="2" id="KW-1185">Reference proteome</keyword>
<evidence type="ECO:0000313" key="2">
    <source>
        <dbReference type="Proteomes" id="UP000769528"/>
    </source>
</evidence>
<name>A0A9P8TDJ8_9ASCO</name>
<dbReference type="Gene3D" id="1.20.58.1420">
    <property type="entry name" value="Dsl1p vesicle tethering complex, Tip20p subunit, domain B"/>
    <property type="match status" value="1"/>
</dbReference>
<dbReference type="Proteomes" id="UP000769528">
    <property type="component" value="Unassembled WGS sequence"/>
</dbReference>
<evidence type="ECO:0000313" key="1">
    <source>
        <dbReference type="EMBL" id="KAH3674794.1"/>
    </source>
</evidence>
<dbReference type="InterPro" id="IPR042044">
    <property type="entry name" value="EXOC6PINT-1/Sec15/Tip20_C_dom2"/>
</dbReference>
<dbReference type="InterPro" id="IPR007528">
    <property type="entry name" value="RINT1_Tip20"/>
</dbReference>
<dbReference type="AlphaFoldDB" id="A0A9P8TDJ8"/>
<dbReference type="OrthoDB" id="407410at2759"/>
<dbReference type="Gene3D" id="1.10.10.2270">
    <property type="entry name" value="Dsl1p vesicle tethering complex, Tip20p subunit, domain E"/>
    <property type="match status" value="1"/>
</dbReference>
<reference evidence="1" key="1">
    <citation type="journal article" date="2021" name="Open Biol.">
        <title>Shared evolutionary footprints suggest mitochondrial oxidative damage underlies multiple complex I losses in fungi.</title>
        <authorList>
            <person name="Schikora-Tamarit M.A."/>
            <person name="Marcet-Houben M."/>
            <person name="Nosek J."/>
            <person name="Gabaldon T."/>
        </authorList>
    </citation>
    <scope>NUCLEOTIDE SEQUENCE</scope>
    <source>
        <strain evidence="1">CBS6341</strain>
    </source>
</reference>
<protein>
    <submittedName>
        <fullName evidence="1">Uncharacterized protein</fullName>
    </submittedName>
</protein>
<proteinExistence type="predicted"/>
<sequence>MTSSSDWIIDVEDINSINKQIQEVENNIKQLRQLNQNSPKLDEQVHDLSSALQLAIANDDTNTIDALILSYGKLPNLIDAKKLITERKKLKLQEIEENKSNQIHHELGQITKFDLDELKLIKKKIENLQVDQFKLHQRKNFDSKILSFKDQFVDRFKVSMKSTSRINSPTLPDSNIDSFKDLINLQSLLFHLHPYPSSLWAFDVIAQNFKISFDYHFNTEKDTNRIDKPELFFTYHLNYLDNHLSKLNRVFNLQTTELAENFAHNEFISSSIIPIRYKLNSFLQILRKNLDDDPNNEQDTNLLIHLIHETIKYDQDLISKHYYDPLSNAQWNGLIEVFQYRDFENLLDLEIKVNLRNYNQIISSSSNFQIDLTSSTINELKPTISALKLKYLFENLNKSFEKFFLNNYTTSKILQKFKLKLFSQLYLKLLQLYHDRLDDGFSALNELFKKSKNLLKSEANDIDISGVNGLERLFRIYCSTKFIVNSLNYWNQEFIFIELNELFNQLSTSKSISLFDTILIDYNALLEKTTSLIVVFMKKIMLSLLRKYNNLNNWSTLAIENNEIKFSSELVPLISNFDEYLKFIGNLISIYDFISIKNQISYILIEYFHHNIIKSNNFTYDGINQLKFDVNRVFDSLNLSRNFPLYNKIQEIFQVLKITNEQITQIIKCNSYSISQYAKLGEYHDLKKELKLKHLTDNDILDALLRIKN</sequence>
<dbReference type="GO" id="GO:0006890">
    <property type="term" value="P:retrograde vesicle-mediated transport, Golgi to endoplasmic reticulum"/>
    <property type="evidence" value="ECO:0007669"/>
    <property type="project" value="InterPro"/>
</dbReference>
<organism evidence="1 2">
    <name type="scientific">Wickerhamomyces mucosus</name>
    <dbReference type="NCBI Taxonomy" id="1378264"/>
    <lineage>
        <taxon>Eukaryota</taxon>
        <taxon>Fungi</taxon>
        <taxon>Dikarya</taxon>
        <taxon>Ascomycota</taxon>
        <taxon>Saccharomycotina</taxon>
        <taxon>Saccharomycetes</taxon>
        <taxon>Phaffomycetales</taxon>
        <taxon>Wickerhamomycetaceae</taxon>
        <taxon>Wickerhamomyces</taxon>
    </lineage>
</organism>
<dbReference type="InterPro" id="IPR042040">
    <property type="entry name" value="Tip20p_domE"/>
</dbReference>
<dbReference type="GO" id="GO:0070939">
    <property type="term" value="C:Dsl1/NZR complex"/>
    <property type="evidence" value="ECO:0007669"/>
    <property type="project" value="InterPro"/>
</dbReference>
<dbReference type="InterPro" id="IPR042042">
    <property type="entry name" value="Tip20p_domB"/>
</dbReference>
<dbReference type="Gene3D" id="1.20.58.670">
    <property type="entry name" value="Dsl1p vesicle tethering complex, Tip20p subunit, domain D"/>
    <property type="match status" value="1"/>
</dbReference>
<dbReference type="Pfam" id="PF04437">
    <property type="entry name" value="RINT1_TIP1"/>
    <property type="match status" value="1"/>
</dbReference>
<dbReference type="PANTHER" id="PTHR13520">
    <property type="entry name" value="RAD50-INTERACTING PROTEIN 1 RINT-1"/>
    <property type="match status" value="1"/>
</dbReference>
<dbReference type="PANTHER" id="PTHR13520:SF0">
    <property type="entry name" value="RAD50-INTERACTING PROTEIN 1"/>
    <property type="match status" value="1"/>
</dbReference>
<dbReference type="PROSITE" id="PS51386">
    <property type="entry name" value="RINT1_TIP20"/>
    <property type="match status" value="1"/>
</dbReference>
<dbReference type="GO" id="GO:0006888">
    <property type="term" value="P:endoplasmic reticulum to Golgi vesicle-mediated transport"/>
    <property type="evidence" value="ECO:0007669"/>
    <property type="project" value="InterPro"/>
</dbReference>
<gene>
    <name evidence="1" type="ORF">WICMUC_002997</name>
</gene>
<reference evidence="1" key="2">
    <citation type="submission" date="2021-01" db="EMBL/GenBank/DDBJ databases">
        <authorList>
            <person name="Schikora-Tamarit M.A."/>
        </authorList>
    </citation>
    <scope>NUCLEOTIDE SEQUENCE</scope>
    <source>
        <strain evidence="1">CBS6341</strain>
    </source>
</reference>
<accession>A0A9P8TDJ8</accession>
<comment type="caution">
    <text evidence="1">The sequence shown here is derived from an EMBL/GenBank/DDBJ whole genome shotgun (WGS) entry which is preliminary data.</text>
</comment>